<name>A0A7S4NNP0_GUITH</name>
<evidence type="ECO:0000259" key="9">
    <source>
        <dbReference type="Pfam" id="PF13844"/>
    </source>
</evidence>
<feature type="domain" description="O-GlcNAc transferase C-terminal" evidence="9">
    <location>
        <begin position="331"/>
        <end position="528"/>
    </location>
</feature>
<gene>
    <name evidence="10" type="ORF">GTHE00462_LOCUS14898</name>
</gene>
<feature type="domain" description="O-GlcNAc transferase C-terminal" evidence="9">
    <location>
        <begin position="121"/>
        <end position="316"/>
    </location>
</feature>
<evidence type="ECO:0000313" key="10">
    <source>
        <dbReference type="EMBL" id="CAE2299005.1"/>
    </source>
</evidence>
<keyword evidence="4" id="KW-0328">Glycosyltransferase</keyword>
<dbReference type="EMBL" id="HBKN01018887">
    <property type="protein sequence ID" value="CAE2299005.1"/>
    <property type="molecule type" value="Transcribed_RNA"/>
</dbReference>
<dbReference type="Gene3D" id="1.25.40.10">
    <property type="entry name" value="Tetratricopeptide repeat domain"/>
    <property type="match status" value="1"/>
</dbReference>
<dbReference type="GO" id="GO:0097363">
    <property type="term" value="F:protein O-acetylglucosaminyltransferase activity"/>
    <property type="evidence" value="ECO:0007669"/>
    <property type="project" value="UniProtKB-EC"/>
</dbReference>
<evidence type="ECO:0000256" key="7">
    <source>
        <dbReference type="ARBA" id="ARBA00022803"/>
    </source>
</evidence>
<reference evidence="10" key="1">
    <citation type="submission" date="2021-01" db="EMBL/GenBank/DDBJ databases">
        <authorList>
            <person name="Corre E."/>
            <person name="Pelletier E."/>
            <person name="Niang G."/>
            <person name="Scheremetjew M."/>
            <person name="Finn R."/>
            <person name="Kale V."/>
            <person name="Holt S."/>
            <person name="Cochrane G."/>
            <person name="Meng A."/>
            <person name="Brown T."/>
            <person name="Cohen L."/>
        </authorList>
    </citation>
    <scope>NUCLEOTIDE SEQUENCE</scope>
    <source>
        <strain evidence="10">CCMP 2712</strain>
    </source>
</reference>
<proteinExistence type="inferred from homology"/>
<dbReference type="PANTHER" id="PTHR44366:SF1">
    <property type="entry name" value="UDP-N-ACETYLGLUCOSAMINE--PEPTIDE N-ACETYLGLUCOSAMINYLTRANSFERASE 110 KDA SUBUNIT"/>
    <property type="match status" value="1"/>
</dbReference>
<dbReference type="PROSITE" id="PS50005">
    <property type="entry name" value="TPR"/>
    <property type="match status" value="1"/>
</dbReference>
<feature type="repeat" description="TPR" evidence="8">
    <location>
        <begin position="28"/>
        <end position="61"/>
    </location>
</feature>
<evidence type="ECO:0000256" key="5">
    <source>
        <dbReference type="ARBA" id="ARBA00022679"/>
    </source>
</evidence>
<evidence type="ECO:0000256" key="3">
    <source>
        <dbReference type="ARBA" id="ARBA00011970"/>
    </source>
</evidence>
<keyword evidence="7 8" id="KW-0802">TPR repeat</keyword>
<evidence type="ECO:0000256" key="6">
    <source>
        <dbReference type="ARBA" id="ARBA00022737"/>
    </source>
</evidence>
<keyword evidence="5" id="KW-0808">Transferase</keyword>
<evidence type="ECO:0000256" key="8">
    <source>
        <dbReference type="PROSITE-ProRule" id="PRU00339"/>
    </source>
</evidence>
<evidence type="ECO:0000256" key="4">
    <source>
        <dbReference type="ARBA" id="ARBA00022676"/>
    </source>
</evidence>
<dbReference type="InterPro" id="IPR037919">
    <property type="entry name" value="OGT"/>
</dbReference>
<dbReference type="SUPFAM" id="SSF48452">
    <property type="entry name" value="TPR-like"/>
    <property type="match status" value="1"/>
</dbReference>
<protein>
    <recommendedName>
        <fullName evidence="3">protein O-GlcNAc transferase</fullName>
        <ecNumber evidence="3">2.4.1.255</ecNumber>
    </recommendedName>
</protein>
<sequence>MGITLLNQNRPNDAVKVLEYAVRLRPISAEFDNLGDAYGDSTRYEDAIATYQKAIDVAPNRIYPKSYYSQLHYLIHTCNFDRLREACENLENTLSWELQTGQESGMTPVEALVLIGTYTDHSLFLRVARNFATRSLARVKQAGWVPFSKHARMKPGKRLRIGYISGGFRHHPDGKNMQGVFEQHDRSRFEVFCFSLKRDHGTPVQRKLQSTCEHFLDYTDLDNYHAASQVNQLGIHVLFDVNGYTGEGVRQQRNIILALSPAKLQVNFLAWVASSGASFIQYLVSDKVASPPEFVQDYSEKLLLWPHCYFPSDLRQSGGEIRLPKGRALNKRRSDLGLPRDGPLLSGFNQLWKIDKRLFLTWMDILRRTTEHHTTLWLPLFPDVAKPQLMRIARAKLGKNATTRIVWTNLFDESEHLQVKSLATMQLDTFLYCGHTSGADILWAGVPTVTLPGIMQSARVGASLLKGLSLHGHLVARTAEDYADVVVRAIRSLQASGESKWLSSVRAKLATEKQSGSLFDVSKWVKSMESAVSMAWDIDSFSLNPRNVIISGHVF</sequence>
<dbReference type="Gene3D" id="3.40.50.2000">
    <property type="entry name" value="Glycogen Phosphorylase B"/>
    <property type="match status" value="1"/>
</dbReference>
<dbReference type="EC" id="2.4.1.255" evidence="3"/>
<dbReference type="InterPro" id="IPR029489">
    <property type="entry name" value="OGT/SEC/SPY_C"/>
</dbReference>
<comment type="similarity">
    <text evidence="2">Belongs to the glycosyltransferase 41 family. O-GlcNAc transferase subfamily.</text>
</comment>
<dbReference type="PANTHER" id="PTHR44366">
    <property type="entry name" value="UDP-N-ACETYLGLUCOSAMINE--PEPTIDE N-ACETYLGLUCOSAMINYLTRANSFERASE 110 KDA SUBUNIT"/>
    <property type="match status" value="1"/>
</dbReference>
<dbReference type="Gene3D" id="3.40.50.11380">
    <property type="match status" value="1"/>
</dbReference>
<dbReference type="AlphaFoldDB" id="A0A7S4NNP0"/>
<dbReference type="Pfam" id="PF13181">
    <property type="entry name" value="TPR_8"/>
    <property type="match status" value="1"/>
</dbReference>
<dbReference type="InterPro" id="IPR011990">
    <property type="entry name" value="TPR-like_helical_dom_sf"/>
</dbReference>
<dbReference type="InterPro" id="IPR019734">
    <property type="entry name" value="TPR_rpt"/>
</dbReference>
<evidence type="ECO:0000256" key="1">
    <source>
        <dbReference type="ARBA" id="ARBA00004922"/>
    </source>
</evidence>
<dbReference type="Pfam" id="PF13844">
    <property type="entry name" value="Glyco_transf_41"/>
    <property type="match status" value="2"/>
</dbReference>
<keyword evidence="6" id="KW-0677">Repeat</keyword>
<accession>A0A7S4NNP0</accession>
<dbReference type="GO" id="GO:0006493">
    <property type="term" value="P:protein O-linked glycosylation"/>
    <property type="evidence" value="ECO:0007669"/>
    <property type="project" value="InterPro"/>
</dbReference>
<comment type="pathway">
    <text evidence="1">Protein modification; protein glycosylation.</text>
</comment>
<organism evidence="10">
    <name type="scientific">Guillardia theta</name>
    <name type="common">Cryptophyte</name>
    <name type="synonym">Cryptomonas phi</name>
    <dbReference type="NCBI Taxonomy" id="55529"/>
    <lineage>
        <taxon>Eukaryota</taxon>
        <taxon>Cryptophyceae</taxon>
        <taxon>Pyrenomonadales</taxon>
        <taxon>Geminigeraceae</taxon>
        <taxon>Guillardia</taxon>
    </lineage>
</organism>
<evidence type="ECO:0000256" key="2">
    <source>
        <dbReference type="ARBA" id="ARBA00005386"/>
    </source>
</evidence>